<comment type="caution">
    <text evidence="1">The sequence shown here is derived from an EMBL/GenBank/DDBJ whole genome shotgun (WGS) entry which is preliminary data.</text>
</comment>
<proteinExistence type="predicted"/>
<dbReference type="EMBL" id="BQNB010010325">
    <property type="protein sequence ID" value="GJS75751.1"/>
    <property type="molecule type" value="Genomic_DNA"/>
</dbReference>
<name>A0ABQ4YFL4_9ASTR</name>
<evidence type="ECO:0000313" key="2">
    <source>
        <dbReference type="Proteomes" id="UP001151760"/>
    </source>
</evidence>
<accession>A0ABQ4YFL4</accession>
<gene>
    <name evidence="1" type="ORF">Tco_0725632</name>
</gene>
<organism evidence="1 2">
    <name type="scientific">Tanacetum coccineum</name>
    <dbReference type="NCBI Taxonomy" id="301880"/>
    <lineage>
        <taxon>Eukaryota</taxon>
        <taxon>Viridiplantae</taxon>
        <taxon>Streptophyta</taxon>
        <taxon>Embryophyta</taxon>
        <taxon>Tracheophyta</taxon>
        <taxon>Spermatophyta</taxon>
        <taxon>Magnoliopsida</taxon>
        <taxon>eudicotyledons</taxon>
        <taxon>Gunneridae</taxon>
        <taxon>Pentapetalae</taxon>
        <taxon>asterids</taxon>
        <taxon>campanulids</taxon>
        <taxon>Asterales</taxon>
        <taxon>Asteraceae</taxon>
        <taxon>Asteroideae</taxon>
        <taxon>Anthemideae</taxon>
        <taxon>Anthemidinae</taxon>
        <taxon>Tanacetum</taxon>
    </lineage>
</organism>
<reference evidence="1" key="1">
    <citation type="journal article" date="2022" name="Int. J. Mol. Sci.">
        <title>Draft Genome of Tanacetum Coccineum: Genomic Comparison of Closely Related Tanacetum-Family Plants.</title>
        <authorList>
            <person name="Yamashiro T."/>
            <person name="Shiraishi A."/>
            <person name="Nakayama K."/>
            <person name="Satake H."/>
        </authorList>
    </citation>
    <scope>NUCLEOTIDE SEQUENCE</scope>
</reference>
<evidence type="ECO:0000313" key="1">
    <source>
        <dbReference type="EMBL" id="GJS75751.1"/>
    </source>
</evidence>
<protein>
    <submittedName>
        <fullName evidence="1">Uncharacterized protein</fullName>
    </submittedName>
</protein>
<keyword evidence="2" id="KW-1185">Reference proteome</keyword>
<sequence>MDSRLASHLSKGIGRGPKLGCKSEQYWKFPVFLILLKVLAAYKHFKPFLSHQGFKISSLVLPLSAAYQEKNNTSKLASSLNKSSYSLS</sequence>
<reference evidence="1" key="2">
    <citation type="submission" date="2022-01" db="EMBL/GenBank/DDBJ databases">
        <authorList>
            <person name="Yamashiro T."/>
            <person name="Shiraishi A."/>
            <person name="Satake H."/>
            <person name="Nakayama K."/>
        </authorList>
    </citation>
    <scope>NUCLEOTIDE SEQUENCE</scope>
</reference>
<dbReference type="Proteomes" id="UP001151760">
    <property type="component" value="Unassembled WGS sequence"/>
</dbReference>